<name>A0A9N8Z610_9GLOM</name>
<sequence length="56" mass="6528">MSLSPLSSNIHIQNFEDRYANHFENSSDNHILKDDTLKDDTLKDDTLKDNTLKDYT</sequence>
<proteinExistence type="predicted"/>
<dbReference type="EMBL" id="CAJVPY010000484">
    <property type="protein sequence ID" value="CAG8475834.1"/>
    <property type="molecule type" value="Genomic_DNA"/>
</dbReference>
<accession>A0A9N8Z610</accession>
<organism evidence="1 2">
    <name type="scientific">Dentiscutata erythropus</name>
    <dbReference type="NCBI Taxonomy" id="1348616"/>
    <lineage>
        <taxon>Eukaryota</taxon>
        <taxon>Fungi</taxon>
        <taxon>Fungi incertae sedis</taxon>
        <taxon>Mucoromycota</taxon>
        <taxon>Glomeromycotina</taxon>
        <taxon>Glomeromycetes</taxon>
        <taxon>Diversisporales</taxon>
        <taxon>Gigasporaceae</taxon>
        <taxon>Dentiscutata</taxon>
    </lineage>
</organism>
<reference evidence="1" key="1">
    <citation type="submission" date="2021-06" db="EMBL/GenBank/DDBJ databases">
        <authorList>
            <person name="Kallberg Y."/>
            <person name="Tangrot J."/>
            <person name="Rosling A."/>
        </authorList>
    </citation>
    <scope>NUCLEOTIDE SEQUENCE</scope>
    <source>
        <strain evidence="1">MA453B</strain>
    </source>
</reference>
<dbReference type="AlphaFoldDB" id="A0A9N8Z610"/>
<protein>
    <submittedName>
        <fullName evidence="1">8199_t:CDS:1</fullName>
    </submittedName>
</protein>
<dbReference type="Proteomes" id="UP000789405">
    <property type="component" value="Unassembled WGS sequence"/>
</dbReference>
<evidence type="ECO:0000313" key="1">
    <source>
        <dbReference type="EMBL" id="CAG8475834.1"/>
    </source>
</evidence>
<keyword evidence="2" id="KW-1185">Reference proteome</keyword>
<gene>
    <name evidence="1" type="ORF">DERYTH_LOCUS1683</name>
</gene>
<evidence type="ECO:0000313" key="2">
    <source>
        <dbReference type="Proteomes" id="UP000789405"/>
    </source>
</evidence>
<comment type="caution">
    <text evidence="1">The sequence shown here is derived from an EMBL/GenBank/DDBJ whole genome shotgun (WGS) entry which is preliminary data.</text>
</comment>